<feature type="compositionally biased region" description="Low complexity" evidence="2">
    <location>
        <begin position="22"/>
        <end position="42"/>
    </location>
</feature>
<dbReference type="InterPro" id="IPR036514">
    <property type="entry name" value="SGNH_hydro_sf"/>
</dbReference>
<evidence type="ECO:0008006" key="6">
    <source>
        <dbReference type="Google" id="ProtNLM"/>
    </source>
</evidence>
<reference evidence="4" key="1">
    <citation type="submission" date="2020-05" db="EMBL/GenBank/DDBJ databases">
        <title>Phylogenomic resolution of chytrid fungi.</title>
        <authorList>
            <person name="Stajich J.E."/>
            <person name="Amses K."/>
            <person name="Simmons R."/>
            <person name="Seto K."/>
            <person name="Myers J."/>
            <person name="Bonds A."/>
            <person name="Quandt C.A."/>
            <person name="Barry K."/>
            <person name="Liu P."/>
            <person name="Grigoriev I."/>
            <person name="Longcore J.E."/>
            <person name="James T.Y."/>
        </authorList>
    </citation>
    <scope>NUCLEOTIDE SEQUENCE</scope>
    <source>
        <strain evidence="4">JEL0318</strain>
    </source>
</reference>
<dbReference type="GO" id="GO:0006629">
    <property type="term" value="P:lipid metabolic process"/>
    <property type="evidence" value="ECO:0007669"/>
    <property type="project" value="InterPro"/>
</dbReference>
<keyword evidence="1" id="KW-0378">Hydrolase</keyword>
<feature type="non-terminal residue" evidence="4">
    <location>
        <position position="1"/>
    </location>
</feature>
<evidence type="ECO:0000256" key="2">
    <source>
        <dbReference type="SAM" id="MobiDB-lite"/>
    </source>
</evidence>
<name>A0AAD5S7F1_9FUNG</name>
<feature type="region of interest" description="Disordered" evidence="2">
    <location>
        <begin position="22"/>
        <end position="45"/>
    </location>
</feature>
<dbReference type="PANTHER" id="PTHR45648">
    <property type="entry name" value="GDSL LIPASE/ACYLHYDROLASE FAMILY PROTEIN (AFU_ORTHOLOGUE AFUA_4G14700)"/>
    <property type="match status" value="1"/>
</dbReference>
<dbReference type="PANTHER" id="PTHR45648:SF22">
    <property type="entry name" value="GDSL LIPASE_ACYLHYDROLASE FAMILY PROTEIN (AFU_ORTHOLOGUE AFUA_4G14700)"/>
    <property type="match status" value="1"/>
</dbReference>
<dbReference type="Pfam" id="PF00657">
    <property type="entry name" value="Lipase_GDSL"/>
    <property type="match status" value="1"/>
</dbReference>
<dbReference type="AlphaFoldDB" id="A0AAD5S7F1"/>
<accession>A0AAD5S7F1</accession>
<evidence type="ECO:0000256" key="1">
    <source>
        <dbReference type="ARBA" id="ARBA00022801"/>
    </source>
</evidence>
<dbReference type="GO" id="GO:0016298">
    <property type="term" value="F:lipase activity"/>
    <property type="evidence" value="ECO:0007669"/>
    <property type="project" value="InterPro"/>
</dbReference>
<evidence type="ECO:0000256" key="3">
    <source>
        <dbReference type="SAM" id="SignalP"/>
    </source>
</evidence>
<dbReference type="InterPro" id="IPR001087">
    <property type="entry name" value="GDSL"/>
</dbReference>
<feature type="chain" id="PRO_5042282347" description="Carbohydrate esterase family 16 protein" evidence="3">
    <location>
        <begin position="25"/>
        <end position="338"/>
    </location>
</feature>
<organism evidence="4 5">
    <name type="scientific">Rhizophlyctis rosea</name>
    <dbReference type="NCBI Taxonomy" id="64517"/>
    <lineage>
        <taxon>Eukaryota</taxon>
        <taxon>Fungi</taxon>
        <taxon>Fungi incertae sedis</taxon>
        <taxon>Chytridiomycota</taxon>
        <taxon>Chytridiomycota incertae sedis</taxon>
        <taxon>Chytridiomycetes</taxon>
        <taxon>Rhizophlyctidales</taxon>
        <taxon>Rhizophlyctidaceae</taxon>
        <taxon>Rhizophlyctis</taxon>
    </lineage>
</organism>
<dbReference type="CDD" id="cd01846">
    <property type="entry name" value="fatty_acyltransferase_like"/>
    <property type="match status" value="1"/>
</dbReference>
<feature type="signal peptide" evidence="3">
    <location>
        <begin position="1"/>
        <end position="24"/>
    </location>
</feature>
<dbReference type="EMBL" id="JADGJD010001196">
    <property type="protein sequence ID" value="KAJ3046152.1"/>
    <property type="molecule type" value="Genomic_DNA"/>
</dbReference>
<keyword evidence="5" id="KW-1185">Reference proteome</keyword>
<comment type="caution">
    <text evidence="4">The sequence shown here is derived from an EMBL/GenBank/DDBJ whole genome shotgun (WGS) entry which is preliminary data.</text>
</comment>
<evidence type="ECO:0000313" key="4">
    <source>
        <dbReference type="EMBL" id="KAJ3046152.1"/>
    </source>
</evidence>
<dbReference type="InterPro" id="IPR008265">
    <property type="entry name" value="Lipase_GDSL_AS"/>
</dbReference>
<proteinExistence type="predicted"/>
<dbReference type="InterPro" id="IPR051058">
    <property type="entry name" value="GDSL_Est/Lipase"/>
</dbReference>
<sequence length="338" mass="36149">MRIQILSTLFLLPALSFTLPQSSSSGPSSQSSNTTTPNTSAAPIPPVRTQFSRVVVFGDSLSDAGNGTYKLTNGARPTSPPYYQGRWSNGPVWPEYAAQAMGVPLEVYAYGGATTDNTFVAGSVPLEDGRNLTIPSVTDQIDTYLQTSPTNPSQTLYIIWAGPNNFFAALSSRDASVLTSDFRTRLAQTLRTSAQKLLSAGAQNIVIFTLPPIESTPAGQNLTETASQAATLVLLDTNTEIKNLTTVQGVKVYDVYETFTGVTAQPAKFGITNGNEACLINHGDFEEAGNMNTRATPRYCSNPDGYVFWDDVHPTTAAHRVLAQNFTEWVVVGMGGGA</sequence>
<protein>
    <recommendedName>
        <fullName evidence="6">Carbohydrate esterase family 16 protein</fullName>
    </recommendedName>
</protein>
<dbReference type="Proteomes" id="UP001212841">
    <property type="component" value="Unassembled WGS sequence"/>
</dbReference>
<dbReference type="Gene3D" id="3.40.50.1110">
    <property type="entry name" value="SGNH hydrolase"/>
    <property type="match status" value="1"/>
</dbReference>
<dbReference type="SUPFAM" id="SSF52266">
    <property type="entry name" value="SGNH hydrolase"/>
    <property type="match status" value="1"/>
</dbReference>
<keyword evidence="3" id="KW-0732">Signal</keyword>
<evidence type="ECO:0000313" key="5">
    <source>
        <dbReference type="Proteomes" id="UP001212841"/>
    </source>
</evidence>
<gene>
    <name evidence="4" type="ORF">HK097_001005</name>
</gene>
<dbReference type="PROSITE" id="PS01098">
    <property type="entry name" value="LIPASE_GDSL_SER"/>
    <property type="match status" value="1"/>
</dbReference>